<protein>
    <recommendedName>
        <fullName evidence="4">Phytanoyl-CoA dioxygenase family protein</fullName>
    </recommendedName>
</protein>
<sequence length="283" mass="31810">MDWGAAVQDFREKGYYVLKGAISEKLREAFWGEVRGAVAGEPDLRLLEGNRITRNADRDPPFGPLRQEGKPTSRITDIEFFSEKALALALHPDITAFLAEFQGTKPSLLQTLTYAYSSEQGAHSDRYLVNPRQKPGYDRDTLAAAWFAIEASSDENGALILWPGSHKIEKPRLDLDFGDDYTAYTEALSALLSQNQIKPVRFYAEAGDVLFWHGDLVHAGGPILKEGTSRRSFVCHYGDLGDPPKSEWWQRKAVPYGDGFFFRRMKASPLRKARNAVRRRLGG</sequence>
<dbReference type="PANTHER" id="PTHR20883:SF48">
    <property type="entry name" value="ECTOINE DIOXYGENASE"/>
    <property type="match status" value="1"/>
</dbReference>
<dbReference type="AlphaFoldDB" id="A0A7Y3RIT8"/>
<dbReference type="GO" id="GO:0005506">
    <property type="term" value="F:iron ion binding"/>
    <property type="evidence" value="ECO:0007669"/>
    <property type="project" value="UniProtKB-ARBA"/>
</dbReference>
<keyword evidence="3" id="KW-1185">Reference proteome</keyword>
<dbReference type="GO" id="GO:0016706">
    <property type="term" value="F:2-oxoglutarate-dependent dioxygenase activity"/>
    <property type="evidence" value="ECO:0007669"/>
    <property type="project" value="UniProtKB-ARBA"/>
</dbReference>
<gene>
    <name evidence="2" type="ORF">HK107_00850</name>
</gene>
<dbReference type="RefSeq" id="WP_173195868.1">
    <property type="nucleotide sequence ID" value="NZ_JABFCX010000002.1"/>
</dbReference>
<dbReference type="Pfam" id="PF05721">
    <property type="entry name" value="PhyH"/>
    <property type="match status" value="1"/>
</dbReference>
<evidence type="ECO:0008006" key="4">
    <source>
        <dbReference type="Google" id="ProtNLM"/>
    </source>
</evidence>
<reference evidence="2 3" key="1">
    <citation type="submission" date="2020-05" db="EMBL/GenBank/DDBJ databases">
        <title>Parvularcula mediterraneae sp. nov., isolated from polypropylene straw from shallow seawater of the seashore of Laganas in Zakynthos island, Greece.</title>
        <authorList>
            <person name="Szabo I."/>
            <person name="Al-Omari J."/>
            <person name="Rado J."/>
            <person name="Szerdahelyi G.S."/>
        </authorList>
    </citation>
    <scope>NUCLEOTIDE SEQUENCE [LARGE SCALE GENOMIC DNA]</scope>
    <source>
        <strain evidence="2 3">ZS-1/3</strain>
    </source>
</reference>
<evidence type="ECO:0000313" key="2">
    <source>
        <dbReference type="EMBL" id="NNU14869.1"/>
    </source>
</evidence>
<proteinExistence type="predicted"/>
<evidence type="ECO:0000313" key="3">
    <source>
        <dbReference type="Proteomes" id="UP000536835"/>
    </source>
</evidence>
<dbReference type="Proteomes" id="UP000536835">
    <property type="component" value="Unassembled WGS sequence"/>
</dbReference>
<dbReference type="EMBL" id="JABFCX010000002">
    <property type="protein sequence ID" value="NNU14869.1"/>
    <property type="molecule type" value="Genomic_DNA"/>
</dbReference>
<comment type="caution">
    <text evidence="2">The sequence shown here is derived from an EMBL/GenBank/DDBJ whole genome shotgun (WGS) entry which is preliminary data.</text>
</comment>
<comment type="cofactor">
    <cofactor evidence="1">
        <name>Fe(2+)</name>
        <dbReference type="ChEBI" id="CHEBI:29033"/>
    </cofactor>
</comment>
<dbReference type="InterPro" id="IPR008775">
    <property type="entry name" value="Phytyl_CoA_dOase-like"/>
</dbReference>
<organism evidence="2 3">
    <name type="scientific">Parvularcula mediterranea</name>
    <dbReference type="NCBI Taxonomy" id="2732508"/>
    <lineage>
        <taxon>Bacteria</taxon>
        <taxon>Pseudomonadati</taxon>
        <taxon>Pseudomonadota</taxon>
        <taxon>Alphaproteobacteria</taxon>
        <taxon>Parvularculales</taxon>
        <taxon>Parvularculaceae</taxon>
        <taxon>Parvularcula</taxon>
    </lineage>
</organism>
<dbReference type="PANTHER" id="PTHR20883">
    <property type="entry name" value="PHYTANOYL-COA DIOXYGENASE DOMAIN CONTAINING 1"/>
    <property type="match status" value="1"/>
</dbReference>
<dbReference type="Gene3D" id="2.60.120.620">
    <property type="entry name" value="q2cbj1_9rhob like domain"/>
    <property type="match status" value="1"/>
</dbReference>
<dbReference type="SUPFAM" id="SSF51197">
    <property type="entry name" value="Clavaminate synthase-like"/>
    <property type="match status" value="1"/>
</dbReference>
<name>A0A7Y3RIT8_9PROT</name>
<evidence type="ECO:0000256" key="1">
    <source>
        <dbReference type="ARBA" id="ARBA00001954"/>
    </source>
</evidence>
<accession>A0A7Y3RIT8</accession>